<name>A0A2V1GTP8_9GAMM</name>
<sequence>MKRKFEKIKIGISGCLLGQNVRHNGGHKRNRYCTDQLSKWFDFQPACPEMAIGMGAPRPALRLIGDPLQPRMVESDNQENDYTDKMQDWSSQAINSMSQLSGYILADKSPSCGLFRVKCYNDKNHPEHLSRGIFAKALTDQFPLLPVEESGRLNDPQLRENFIMRVFVYRDWQQLMQKPLKPKLLINFWAQYKYLAMAHGQTEYRKIGRLIANLKKRPIDVTAEMFIQQLMQHISKPASRKNHSNVMQHLQGFLKAALSAQDRTELSKLIERYRKGIIPLEVPMTLLRHHFSHQSNPWVELQVYFEPHPQELELASQI</sequence>
<dbReference type="AlphaFoldDB" id="A0A2V1GTP8"/>
<dbReference type="InterPro" id="IPR017087">
    <property type="entry name" value="UCP037004"/>
</dbReference>
<evidence type="ECO:0000313" key="2">
    <source>
        <dbReference type="EMBL" id="PVZ66400.1"/>
    </source>
</evidence>
<proteinExistence type="predicted"/>
<dbReference type="RefSeq" id="WP_116688319.1">
    <property type="nucleotide sequence ID" value="NZ_CAWNYD010000008.1"/>
</dbReference>
<dbReference type="Pfam" id="PF08349">
    <property type="entry name" value="DUF1722"/>
    <property type="match status" value="1"/>
</dbReference>
<dbReference type="PANTHER" id="PTHR30087">
    <property type="entry name" value="INNER MEMBRANE PROTEIN"/>
    <property type="match status" value="1"/>
</dbReference>
<gene>
    <name evidence="2" type="ORF">DC094_17040</name>
</gene>
<keyword evidence="3" id="KW-1185">Reference proteome</keyword>
<dbReference type="EMBL" id="QDDL01000008">
    <property type="protein sequence ID" value="PVZ66400.1"/>
    <property type="molecule type" value="Genomic_DNA"/>
</dbReference>
<dbReference type="PIRSF" id="PIRSF037004">
    <property type="entry name" value="UCP037004"/>
    <property type="match status" value="1"/>
</dbReference>
<accession>A0A2V1GTP8</accession>
<reference evidence="2 3" key="1">
    <citation type="submission" date="2018-04" db="EMBL/GenBank/DDBJ databases">
        <title>Thalassorhabdus spongiae gen. nov., sp. nov., isolated from a marine sponge in South-West Iceland.</title>
        <authorList>
            <person name="Knobloch S."/>
            <person name="Daussin A."/>
            <person name="Johannsson R."/>
            <person name="Marteinsson V.T."/>
        </authorList>
    </citation>
    <scope>NUCLEOTIDE SEQUENCE [LARGE SCALE GENOMIC DNA]</scope>
    <source>
        <strain evidence="2 3">Hp12</strain>
    </source>
</reference>
<dbReference type="InterPro" id="IPR007553">
    <property type="entry name" value="2-thiour_desulf"/>
</dbReference>
<dbReference type="Proteomes" id="UP000244906">
    <property type="component" value="Unassembled WGS sequence"/>
</dbReference>
<evidence type="ECO:0000313" key="3">
    <source>
        <dbReference type="Proteomes" id="UP000244906"/>
    </source>
</evidence>
<feature type="domain" description="DUF1722" evidence="1">
    <location>
        <begin position="193"/>
        <end position="309"/>
    </location>
</feature>
<evidence type="ECO:0000259" key="1">
    <source>
        <dbReference type="Pfam" id="PF08349"/>
    </source>
</evidence>
<organism evidence="2 3">
    <name type="scientific">Pelagibaculum spongiae</name>
    <dbReference type="NCBI Taxonomy" id="2080658"/>
    <lineage>
        <taxon>Bacteria</taxon>
        <taxon>Pseudomonadati</taxon>
        <taxon>Pseudomonadota</taxon>
        <taxon>Gammaproteobacteria</taxon>
        <taxon>Oceanospirillales</taxon>
        <taxon>Pelagibaculum</taxon>
    </lineage>
</organism>
<dbReference type="Pfam" id="PF04463">
    <property type="entry name" value="2-thiour_desulf"/>
    <property type="match status" value="1"/>
</dbReference>
<protein>
    <recommendedName>
        <fullName evidence="1">DUF1722 domain-containing protein</fullName>
    </recommendedName>
</protein>
<dbReference type="PANTHER" id="PTHR30087:SF0">
    <property type="entry name" value="INNER MEMBRANE PROTEIN"/>
    <property type="match status" value="1"/>
</dbReference>
<dbReference type="InterPro" id="IPR013560">
    <property type="entry name" value="DUF1722"/>
</dbReference>
<dbReference type="OrthoDB" id="495783at2"/>
<comment type="caution">
    <text evidence="2">The sequence shown here is derived from an EMBL/GenBank/DDBJ whole genome shotgun (WGS) entry which is preliminary data.</text>
</comment>